<dbReference type="RefSeq" id="WP_186227565.1">
    <property type="nucleotide sequence ID" value="NZ_JACJTA010000035.1"/>
</dbReference>
<evidence type="ECO:0000256" key="1">
    <source>
        <dbReference type="SAM" id="MobiDB-lite"/>
    </source>
</evidence>
<accession>A0ABR8GS12</accession>
<feature type="region of interest" description="Disordered" evidence="1">
    <location>
        <begin position="1"/>
        <end position="20"/>
    </location>
</feature>
<feature type="compositionally biased region" description="Low complexity" evidence="1">
    <location>
        <begin position="1"/>
        <end position="18"/>
    </location>
</feature>
<evidence type="ECO:0000313" key="3">
    <source>
        <dbReference type="Proteomes" id="UP000660380"/>
    </source>
</evidence>
<gene>
    <name evidence="2" type="ORF">H6G81_16870</name>
</gene>
<sequence>MNTKQSQKSPTTQKQQTQALWTELNDEVAAQLSGGGPNGPEDKTPPVIFPILVLRF</sequence>
<comment type="caution">
    <text evidence="2">The sequence shown here is derived from an EMBL/GenBank/DDBJ whole genome shotgun (WGS) entry which is preliminary data.</text>
</comment>
<reference evidence="2 3" key="1">
    <citation type="journal article" date="2020" name="ISME J.">
        <title>Comparative genomics reveals insights into cyanobacterial evolution and habitat adaptation.</title>
        <authorList>
            <person name="Chen M.Y."/>
            <person name="Teng W.K."/>
            <person name="Zhao L."/>
            <person name="Hu C.X."/>
            <person name="Zhou Y.K."/>
            <person name="Han B.P."/>
            <person name="Song L.R."/>
            <person name="Shu W.S."/>
        </authorList>
    </citation>
    <scope>NUCLEOTIDE SEQUENCE [LARGE SCALE GENOMIC DNA]</scope>
    <source>
        <strain evidence="2 3">FACHB-248</strain>
    </source>
</reference>
<dbReference type="Proteomes" id="UP000660380">
    <property type="component" value="Unassembled WGS sequence"/>
</dbReference>
<dbReference type="EMBL" id="JACJTA010000035">
    <property type="protein sequence ID" value="MBD2606153.1"/>
    <property type="molecule type" value="Genomic_DNA"/>
</dbReference>
<protein>
    <submittedName>
        <fullName evidence="2">Uncharacterized protein</fullName>
    </submittedName>
</protein>
<proteinExistence type="predicted"/>
<evidence type="ECO:0000313" key="2">
    <source>
        <dbReference type="EMBL" id="MBD2606153.1"/>
    </source>
</evidence>
<keyword evidence="3" id="KW-1185">Reference proteome</keyword>
<organism evidence="2 3">
    <name type="scientific">Scytonema hofmannii FACHB-248</name>
    <dbReference type="NCBI Taxonomy" id="1842502"/>
    <lineage>
        <taxon>Bacteria</taxon>
        <taxon>Bacillati</taxon>
        <taxon>Cyanobacteriota</taxon>
        <taxon>Cyanophyceae</taxon>
        <taxon>Nostocales</taxon>
        <taxon>Scytonemataceae</taxon>
        <taxon>Scytonema</taxon>
    </lineage>
</organism>
<name>A0ABR8GS12_9CYAN</name>